<dbReference type="EMBL" id="CM000139">
    <property type="protein sequence ID" value="EAZ23385.1"/>
    <property type="molecule type" value="Genomic_DNA"/>
</dbReference>
<protein>
    <recommendedName>
        <fullName evidence="7">AP2/ERF domain-containing protein</fullName>
    </recommendedName>
</protein>
<reference evidence="8" key="1">
    <citation type="journal article" date="2005" name="PLoS Biol.">
        <title>The genomes of Oryza sativa: a history of duplications.</title>
        <authorList>
            <person name="Yu J."/>
            <person name="Wang J."/>
            <person name="Lin W."/>
            <person name="Li S."/>
            <person name="Li H."/>
            <person name="Zhou J."/>
            <person name="Ni P."/>
            <person name="Dong W."/>
            <person name="Hu S."/>
            <person name="Zeng C."/>
            <person name="Zhang J."/>
            <person name="Zhang Y."/>
            <person name="Li R."/>
            <person name="Xu Z."/>
            <person name="Li S."/>
            <person name="Li X."/>
            <person name="Zheng H."/>
            <person name="Cong L."/>
            <person name="Lin L."/>
            <person name="Yin J."/>
            <person name="Geng J."/>
            <person name="Li G."/>
            <person name="Shi J."/>
            <person name="Liu J."/>
            <person name="Lv H."/>
            <person name="Li J."/>
            <person name="Wang J."/>
            <person name="Deng Y."/>
            <person name="Ran L."/>
            <person name="Shi X."/>
            <person name="Wang X."/>
            <person name="Wu Q."/>
            <person name="Li C."/>
            <person name="Ren X."/>
            <person name="Wang J."/>
            <person name="Wang X."/>
            <person name="Li D."/>
            <person name="Liu D."/>
            <person name="Zhang X."/>
            <person name="Ji Z."/>
            <person name="Zhao W."/>
            <person name="Sun Y."/>
            <person name="Zhang Z."/>
            <person name="Bao J."/>
            <person name="Han Y."/>
            <person name="Dong L."/>
            <person name="Ji J."/>
            <person name="Chen P."/>
            <person name="Wu S."/>
            <person name="Liu J."/>
            <person name="Xiao Y."/>
            <person name="Bu D."/>
            <person name="Tan J."/>
            <person name="Yang L."/>
            <person name="Ye C."/>
            <person name="Zhang J."/>
            <person name="Xu J."/>
            <person name="Zhou Y."/>
            <person name="Yu Y."/>
            <person name="Zhang B."/>
            <person name="Zhuang S."/>
            <person name="Wei H."/>
            <person name="Liu B."/>
            <person name="Lei M."/>
            <person name="Yu H."/>
            <person name="Li Y."/>
            <person name="Xu H."/>
            <person name="Wei S."/>
            <person name="He X."/>
            <person name="Fang L."/>
            <person name="Zhang Z."/>
            <person name="Zhang Y."/>
            <person name="Huang X."/>
            <person name="Su Z."/>
            <person name="Tong W."/>
            <person name="Li J."/>
            <person name="Tong Z."/>
            <person name="Li S."/>
            <person name="Ye J."/>
            <person name="Wang L."/>
            <person name="Fang L."/>
            <person name="Lei T."/>
            <person name="Chen C."/>
            <person name="Chen H."/>
            <person name="Xu Z."/>
            <person name="Li H."/>
            <person name="Huang H."/>
            <person name="Zhang F."/>
            <person name="Xu H."/>
            <person name="Li N."/>
            <person name="Zhao C."/>
            <person name="Li S."/>
            <person name="Dong L."/>
            <person name="Huang Y."/>
            <person name="Li L."/>
            <person name="Xi Y."/>
            <person name="Qi Q."/>
            <person name="Li W."/>
            <person name="Zhang B."/>
            <person name="Hu W."/>
            <person name="Zhang Y."/>
            <person name="Tian X."/>
            <person name="Jiao Y."/>
            <person name="Liang X."/>
            <person name="Jin J."/>
            <person name="Gao L."/>
            <person name="Zheng W."/>
            <person name="Hao B."/>
            <person name="Liu S."/>
            <person name="Wang W."/>
            <person name="Yuan L."/>
            <person name="Cao M."/>
            <person name="McDermott J."/>
            <person name="Samudrala R."/>
            <person name="Wang J."/>
            <person name="Wong G.K."/>
            <person name="Yang H."/>
        </authorList>
    </citation>
    <scope>NUCLEOTIDE SEQUENCE [LARGE SCALE GENOMIC DNA]</scope>
</reference>
<feature type="compositionally biased region" description="Low complexity" evidence="6">
    <location>
        <begin position="142"/>
        <end position="151"/>
    </location>
</feature>
<dbReference type="GO" id="GO:0003677">
    <property type="term" value="F:DNA binding"/>
    <property type="evidence" value="ECO:0007669"/>
    <property type="project" value="UniProtKB-KW"/>
</dbReference>
<sequence>MAALFEAAETAAIVAALTRVIADGGRGGSGAGVPPPAPSLVVPPLAGTGGGRRVDVAREEEMVGVVSAGDHTGEASVAAAGVVVAAPATARRYRGVRRRPWGKWAAEIRDPRKGGARLAGHLPHHRGRGARLRRRRAPLPRAPRQAQLPRGGVPPAPPVEGSRRRSHVLLATIDRERSLSGFVDLRTSAAVAVRRGGDNDSAWWEPWKQRSR</sequence>
<evidence type="ECO:0000256" key="2">
    <source>
        <dbReference type="ARBA" id="ARBA00023015"/>
    </source>
</evidence>
<dbReference type="GO" id="GO:0009873">
    <property type="term" value="P:ethylene-activated signaling pathway"/>
    <property type="evidence" value="ECO:0007669"/>
    <property type="project" value="InterPro"/>
</dbReference>
<dbReference type="AlphaFoldDB" id="A3A7U6"/>
<dbReference type="Gene3D" id="3.30.730.10">
    <property type="entry name" value="AP2/ERF domain"/>
    <property type="match status" value="1"/>
</dbReference>
<keyword evidence="4" id="KW-0804">Transcription</keyword>
<dbReference type="GO" id="GO:0003700">
    <property type="term" value="F:DNA-binding transcription factor activity"/>
    <property type="evidence" value="ECO:0007669"/>
    <property type="project" value="InterPro"/>
</dbReference>
<evidence type="ECO:0000256" key="5">
    <source>
        <dbReference type="ARBA" id="ARBA00023242"/>
    </source>
</evidence>
<keyword evidence="5" id="KW-0539">Nucleus</keyword>
<feature type="domain" description="AP2/ERF" evidence="7">
    <location>
        <begin position="92"/>
        <end position="118"/>
    </location>
</feature>
<name>A3A7U6_ORYSJ</name>
<organism evidence="8">
    <name type="scientific">Oryza sativa subsp. japonica</name>
    <name type="common">Rice</name>
    <dbReference type="NCBI Taxonomy" id="39947"/>
    <lineage>
        <taxon>Eukaryota</taxon>
        <taxon>Viridiplantae</taxon>
        <taxon>Streptophyta</taxon>
        <taxon>Embryophyta</taxon>
        <taxon>Tracheophyta</taxon>
        <taxon>Spermatophyta</taxon>
        <taxon>Magnoliopsida</taxon>
        <taxon>Liliopsida</taxon>
        <taxon>Poales</taxon>
        <taxon>Poaceae</taxon>
        <taxon>BOP clade</taxon>
        <taxon>Oryzoideae</taxon>
        <taxon>Oryzeae</taxon>
        <taxon>Oryzinae</taxon>
        <taxon>Oryza</taxon>
        <taxon>Oryza sativa</taxon>
    </lineage>
</organism>
<proteinExistence type="predicted"/>
<evidence type="ECO:0000256" key="1">
    <source>
        <dbReference type="ARBA" id="ARBA00004123"/>
    </source>
</evidence>
<dbReference type="InterPro" id="IPR036955">
    <property type="entry name" value="AP2/ERF_dom_sf"/>
</dbReference>
<dbReference type="Proteomes" id="UP000007752">
    <property type="component" value="Chromosome 2"/>
</dbReference>
<dbReference type="InterPro" id="IPR016177">
    <property type="entry name" value="DNA-bd_dom_sf"/>
</dbReference>
<feature type="region of interest" description="Disordered" evidence="6">
    <location>
        <begin position="114"/>
        <end position="163"/>
    </location>
</feature>
<gene>
    <name evidence="8" type="ORF">OsJ_07081</name>
</gene>
<accession>A3A7U6</accession>
<dbReference type="SUPFAM" id="SSF54171">
    <property type="entry name" value="DNA-binding domain"/>
    <property type="match status" value="1"/>
</dbReference>
<reference evidence="8" key="2">
    <citation type="submission" date="2008-12" db="EMBL/GenBank/DDBJ databases">
        <title>Improved gene annotation of the rice (Oryza sativa) genomes.</title>
        <authorList>
            <person name="Wang J."/>
            <person name="Li R."/>
            <person name="Fan W."/>
            <person name="Huang Q."/>
            <person name="Zhang J."/>
            <person name="Zhou Y."/>
            <person name="Hu Y."/>
            <person name="Zi S."/>
            <person name="Li J."/>
            <person name="Ni P."/>
            <person name="Zheng H."/>
            <person name="Zhang Y."/>
            <person name="Zhao M."/>
            <person name="Hao Q."/>
            <person name="McDermott J."/>
            <person name="Samudrala R."/>
            <person name="Kristiansen K."/>
            <person name="Wong G.K.-S."/>
        </authorList>
    </citation>
    <scope>NUCLEOTIDE SEQUENCE</scope>
</reference>
<evidence type="ECO:0000256" key="3">
    <source>
        <dbReference type="ARBA" id="ARBA00023125"/>
    </source>
</evidence>
<comment type="subcellular location">
    <subcellularLocation>
        <location evidence="1">Nucleus</location>
    </subcellularLocation>
</comment>
<dbReference type="GO" id="GO:0005634">
    <property type="term" value="C:nucleus"/>
    <property type="evidence" value="ECO:0007669"/>
    <property type="project" value="UniProtKB-SubCell"/>
</dbReference>
<dbReference type="PROSITE" id="PS51032">
    <property type="entry name" value="AP2_ERF"/>
    <property type="match status" value="1"/>
</dbReference>
<dbReference type="PANTHER" id="PTHR31190:SF160">
    <property type="entry name" value="OSJNBA0042L16.9 PROTEIN"/>
    <property type="match status" value="1"/>
</dbReference>
<evidence type="ECO:0000259" key="7">
    <source>
        <dbReference type="PROSITE" id="PS51032"/>
    </source>
</evidence>
<dbReference type="PANTHER" id="PTHR31190">
    <property type="entry name" value="DNA-BINDING DOMAIN"/>
    <property type="match status" value="1"/>
</dbReference>
<evidence type="ECO:0000256" key="4">
    <source>
        <dbReference type="ARBA" id="ARBA00023163"/>
    </source>
</evidence>
<dbReference type="InterPro" id="IPR001471">
    <property type="entry name" value="AP2/ERF_dom"/>
</dbReference>
<dbReference type="InterPro" id="IPR044808">
    <property type="entry name" value="ERF_plant"/>
</dbReference>
<evidence type="ECO:0000256" key="6">
    <source>
        <dbReference type="SAM" id="MobiDB-lite"/>
    </source>
</evidence>
<evidence type="ECO:0000313" key="8">
    <source>
        <dbReference type="EMBL" id="EAZ23385.1"/>
    </source>
</evidence>
<keyword evidence="3" id="KW-0238">DNA-binding</keyword>
<feature type="compositionally biased region" description="Basic residues" evidence="6">
    <location>
        <begin position="122"/>
        <end position="138"/>
    </location>
</feature>
<keyword evidence="2" id="KW-0805">Transcription regulation</keyword>